<accession>A0A820F2V3</accession>
<name>A0A820F2V3_9BILA</name>
<protein>
    <submittedName>
        <fullName evidence="1">Uncharacterized protein</fullName>
    </submittedName>
</protein>
<dbReference type="Proteomes" id="UP000663823">
    <property type="component" value="Unassembled WGS sequence"/>
</dbReference>
<evidence type="ECO:0000313" key="2">
    <source>
        <dbReference type="Proteomes" id="UP000663823"/>
    </source>
</evidence>
<evidence type="ECO:0000313" key="1">
    <source>
        <dbReference type="EMBL" id="CAF4258073.1"/>
    </source>
</evidence>
<dbReference type="EMBL" id="CAJOAX010034265">
    <property type="protein sequence ID" value="CAF4258073.1"/>
    <property type="molecule type" value="Genomic_DNA"/>
</dbReference>
<feature type="non-terminal residue" evidence="1">
    <location>
        <position position="28"/>
    </location>
</feature>
<sequence length="28" mass="3414">MNVRRWLMESSFAPFVIPAFLLEYYYIG</sequence>
<proteinExistence type="predicted"/>
<gene>
    <name evidence="1" type="ORF">OTI717_LOCUS40672</name>
</gene>
<dbReference type="AlphaFoldDB" id="A0A820F2V3"/>
<comment type="caution">
    <text evidence="1">The sequence shown here is derived from an EMBL/GenBank/DDBJ whole genome shotgun (WGS) entry which is preliminary data.</text>
</comment>
<organism evidence="1 2">
    <name type="scientific">Rotaria sordida</name>
    <dbReference type="NCBI Taxonomy" id="392033"/>
    <lineage>
        <taxon>Eukaryota</taxon>
        <taxon>Metazoa</taxon>
        <taxon>Spiralia</taxon>
        <taxon>Gnathifera</taxon>
        <taxon>Rotifera</taxon>
        <taxon>Eurotatoria</taxon>
        <taxon>Bdelloidea</taxon>
        <taxon>Philodinida</taxon>
        <taxon>Philodinidae</taxon>
        <taxon>Rotaria</taxon>
    </lineage>
</organism>
<reference evidence="1" key="1">
    <citation type="submission" date="2021-02" db="EMBL/GenBank/DDBJ databases">
        <authorList>
            <person name="Nowell W R."/>
        </authorList>
    </citation>
    <scope>NUCLEOTIDE SEQUENCE</scope>
</reference>